<sequence>SQTDLSKKLGISASYLNLLESGRRTITVPLLIKVGNELGLSLKDLTVESNKRILSDVMEVLSNELFEDLDITNLETTEFISNNPNIAKALLTLNDSYKSLRDDMQNRLEIMDVESSIKEKKSTRLPVEIVSDFLQENKNYFDSLERKSEELRDKIGMRFGPGIGSTEIKFTSYLKSEHNIEVKITPPEDDQKSVRKYDSKKNILFLSEMLTYTARNFHLAYQIAFSDGQELIEKIIQENKFYSDEVIPLLKISL</sequence>
<name>A0A383A2D1_9ZZZZ</name>
<dbReference type="InterPro" id="IPR010982">
    <property type="entry name" value="Lambda_DNA-bd_dom_sf"/>
</dbReference>
<proteinExistence type="predicted"/>
<feature type="domain" description="HTH cro/C1-type" evidence="1">
    <location>
        <begin position="1"/>
        <end position="45"/>
    </location>
</feature>
<evidence type="ECO:0000259" key="1">
    <source>
        <dbReference type="PROSITE" id="PS50943"/>
    </source>
</evidence>
<dbReference type="PROSITE" id="PS50943">
    <property type="entry name" value="HTH_CROC1"/>
    <property type="match status" value="1"/>
</dbReference>
<evidence type="ECO:0000313" key="2">
    <source>
        <dbReference type="EMBL" id="SVE01997.1"/>
    </source>
</evidence>
<reference evidence="2" key="1">
    <citation type="submission" date="2018-05" db="EMBL/GenBank/DDBJ databases">
        <authorList>
            <person name="Lanie J.A."/>
            <person name="Ng W.-L."/>
            <person name="Kazmierczak K.M."/>
            <person name="Andrzejewski T.M."/>
            <person name="Davidsen T.M."/>
            <person name="Wayne K.J."/>
            <person name="Tettelin H."/>
            <person name="Glass J.I."/>
            <person name="Rusch D."/>
            <person name="Podicherti R."/>
            <person name="Tsui H.-C.T."/>
            <person name="Winkler M.E."/>
        </authorList>
    </citation>
    <scope>NUCLEOTIDE SEQUENCE</scope>
</reference>
<feature type="non-terminal residue" evidence="2">
    <location>
        <position position="254"/>
    </location>
</feature>
<protein>
    <recommendedName>
        <fullName evidence="1">HTH cro/C1-type domain-containing protein</fullName>
    </recommendedName>
</protein>
<dbReference type="Gene3D" id="1.10.260.40">
    <property type="entry name" value="lambda repressor-like DNA-binding domains"/>
    <property type="match status" value="1"/>
</dbReference>
<dbReference type="EMBL" id="UINC01188667">
    <property type="protein sequence ID" value="SVE01997.1"/>
    <property type="molecule type" value="Genomic_DNA"/>
</dbReference>
<dbReference type="InterPro" id="IPR001387">
    <property type="entry name" value="Cro/C1-type_HTH"/>
</dbReference>
<dbReference type="SUPFAM" id="SSF47413">
    <property type="entry name" value="lambda repressor-like DNA-binding domains"/>
    <property type="match status" value="1"/>
</dbReference>
<gene>
    <name evidence="2" type="ORF">METZ01_LOCUS454851</name>
</gene>
<accession>A0A383A2D1</accession>
<feature type="non-terminal residue" evidence="2">
    <location>
        <position position="1"/>
    </location>
</feature>
<dbReference type="Pfam" id="PF01381">
    <property type="entry name" value="HTH_3"/>
    <property type="match status" value="1"/>
</dbReference>
<dbReference type="CDD" id="cd00093">
    <property type="entry name" value="HTH_XRE"/>
    <property type="match status" value="1"/>
</dbReference>
<dbReference type="GO" id="GO:0003677">
    <property type="term" value="F:DNA binding"/>
    <property type="evidence" value="ECO:0007669"/>
    <property type="project" value="InterPro"/>
</dbReference>
<dbReference type="AlphaFoldDB" id="A0A383A2D1"/>
<organism evidence="2">
    <name type="scientific">marine metagenome</name>
    <dbReference type="NCBI Taxonomy" id="408172"/>
    <lineage>
        <taxon>unclassified sequences</taxon>
        <taxon>metagenomes</taxon>
        <taxon>ecological metagenomes</taxon>
    </lineage>
</organism>